<comment type="pathway">
    <text evidence="2">Protein biosynthesis; polypeptide chain elongation.</text>
</comment>
<evidence type="ECO:0000256" key="3">
    <source>
        <dbReference type="ARBA" id="ARBA00022490"/>
    </source>
</evidence>
<dbReference type="OrthoDB" id="2110130at2759"/>
<evidence type="ECO:0000256" key="1">
    <source>
        <dbReference type="ARBA" id="ARBA00004496"/>
    </source>
</evidence>
<evidence type="ECO:0000259" key="9">
    <source>
        <dbReference type="PROSITE" id="PS50893"/>
    </source>
</evidence>
<dbReference type="InterPro" id="IPR047038">
    <property type="entry name" value="eEF3_chromodomain-like_sf"/>
</dbReference>
<dbReference type="InterPro" id="IPR050611">
    <property type="entry name" value="ABCF"/>
</dbReference>
<keyword evidence="4" id="KW-0677">Repeat</keyword>
<sequence length="682" mass="75781">MTSNSHLSKLVPCVRDHLGAIGASIVVEGLKNKHFNGRKQVATLAEDMTTALTLCKEVGEAPKPENFPGICEAVVRAAMGEAFDAHADGEDDDDEMLLRVENLLLMYGAGHLLLKDTTLEMRKNCRYGVVGHNGAGKTTLMKEIAAHRIVGMPPDLKCVHVDDSKLGEMSKSYLTALEYCIKMAKDIGVNNAGRDTLLKVGFDEGRLNDPVSELSTGWRMRLTLAVSMLKHADLVLLDEPTNHLDEESVHWLSDYILSITSSSVMVISHEPKFLNKICTHVVAYVDKKLEYTEGNFDTFAMKKGLSREQIDAMLSGNLSFDTKKEGEDEEEGGDVAKVSAPVAGPPKLTFPIPGSMEGVKTGSKSVLEIKHVSFRFSKDKDYLLKDCSGKLSLSSRVAICGRNGCGKSTLMTLLCSELHPSENKDGSHGEVWRHHNLRLAYMKQDHLKALGPFFDTSPFVYITERFKDGYDGDLQKRLIEPEDEEDALRRKELAKQHGKYGNEVAELVSRTKVGNHLAYEVRWEGLDDPKQNTVEPISKLKAMGLDKVIIACDERIAAKAAGLDQRPLTRREIVRHCEAFGIDEEMCCNRQIRGFSAGQKVRLSLAAMFWTKPHFIAVDEPTNYLDVETVDALGKALTTFRGGIIMIEPKTDFVERICNEKWLLEDGVMKVEKLNNGVKRQA</sequence>
<keyword evidence="3" id="KW-0963">Cytoplasm</keyword>
<proteinExistence type="predicted"/>
<evidence type="ECO:0000256" key="8">
    <source>
        <dbReference type="ARBA" id="ARBA00022917"/>
    </source>
</evidence>
<dbReference type="PROSITE" id="PS50893">
    <property type="entry name" value="ABC_TRANSPORTER_2"/>
    <property type="match status" value="2"/>
</dbReference>
<protein>
    <submittedName>
        <fullName evidence="10">TEF3 protein</fullName>
    </submittedName>
</protein>
<evidence type="ECO:0000256" key="6">
    <source>
        <dbReference type="ARBA" id="ARBA00022768"/>
    </source>
</evidence>
<keyword evidence="7" id="KW-0067">ATP-binding</keyword>
<dbReference type="Gene3D" id="3.40.50.300">
    <property type="entry name" value="P-loop containing nucleotide triphosphate hydrolases"/>
    <property type="match status" value="2"/>
</dbReference>
<dbReference type="GO" id="GO:0005524">
    <property type="term" value="F:ATP binding"/>
    <property type="evidence" value="ECO:0007669"/>
    <property type="project" value="UniProtKB-KW"/>
</dbReference>
<name>A0A812X9Q5_SYMPI</name>
<organism evidence="10 11">
    <name type="scientific">Symbiodinium pilosum</name>
    <name type="common">Dinoflagellate</name>
    <dbReference type="NCBI Taxonomy" id="2952"/>
    <lineage>
        <taxon>Eukaryota</taxon>
        <taxon>Sar</taxon>
        <taxon>Alveolata</taxon>
        <taxon>Dinophyceae</taxon>
        <taxon>Suessiales</taxon>
        <taxon>Symbiodiniaceae</taxon>
        <taxon>Symbiodinium</taxon>
    </lineage>
</organism>
<comment type="caution">
    <text evidence="10">The sequence shown here is derived from an EMBL/GenBank/DDBJ whole genome shotgun (WGS) entry which is preliminary data.</text>
</comment>
<dbReference type="InterPro" id="IPR017871">
    <property type="entry name" value="ABC_transporter-like_CS"/>
</dbReference>
<gene>
    <name evidence="10" type="primary">TEF3</name>
    <name evidence="10" type="ORF">SPIL2461_LOCUS20220</name>
</gene>
<evidence type="ECO:0000256" key="2">
    <source>
        <dbReference type="ARBA" id="ARBA00004815"/>
    </source>
</evidence>
<dbReference type="InterPro" id="IPR003439">
    <property type="entry name" value="ABC_transporter-like_ATP-bd"/>
</dbReference>
<dbReference type="Gene3D" id="2.40.50.990">
    <property type="match status" value="1"/>
</dbReference>
<dbReference type="GO" id="GO:0005737">
    <property type="term" value="C:cytoplasm"/>
    <property type="evidence" value="ECO:0007669"/>
    <property type="project" value="UniProtKB-SubCell"/>
</dbReference>
<evidence type="ECO:0000256" key="7">
    <source>
        <dbReference type="ARBA" id="ARBA00022840"/>
    </source>
</evidence>
<evidence type="ECO:0000256" key="5">
    <source>
        <dbReference type="ARBA" id="ARBA00022741"/>
    </source>
</evidence>
<evidence type="ECO:0000256" key="4">
    <source>
        <dbReference type="ARBA" id="ARBA00022737"/>
    </source>
</evidence>
<keyword evidence="5" id="KW-0547">Nucleotide-binding</keyword>
<keyword evidence="6" id="KW-0251">Elongation factor</keyword>
<dbReference type="SUPFAM" id="SSF52540">
    <property type="entry name" value="P-loop containing nucleoside triphosphate hydrolases"/>
    <property type="match status" value="2"/>
</dbReference>
<reference evidence="10" key="1">
    <citation type="submission" date="2021-02" db="EMBL/GenBank/DDBJ databases">
        <authorList>
            <person name="Dougan E. K."/>
            <person name="Rhodes N."/>
            <person name="Thang M."/>
            <person name="Chan C."/>
        </authorList>
    </citation>
    <scope>NUCLEOTIDE SEQUENCE</scope>
</reference>
<dbReference type="GO" id="GO:0016887">
    <property type="term" value="F:ATP hydrolysis activity"/>
    <property type="evidence" value="ECO:0007669"/>
    <property type="project" value="InterPro"/>
</dbReference>
<evidence type="ECO:0000313" key="11">
    <source>
        <dbReference type="Proteomes" id="UP000649617"/>
    </source>
</evidence>
<dbReference type="AlphaFoldDB" id="A0A812X9Q5"/>
<evidence type="ECO:0000313" key="10">
    <source>
        <dbReference type="EMBL" id="CAE7712960.1"/>
    </source>
</evidence>
<dbReference type="InterPro" id="IPR003593">
    <property type="entry name" value="AAA+_ATPase"/>
</dbReference>
<feature type="domain" description="ABC transporter" evidence="9">
    <location>
        <begin position="367"/>
        <end position="682"/>
    </location>
</feature>
<keyword evidence="11" id="KW-1185">Reference proteome</keyword>
<dbReference type="GO" id="GO:0006414">
    <property type="term" value="P:translational elongation"/>
    <property type="evidence" value="ECO:0007669"/>
    <property type="project" value="UniProtKB-UniPathway"/>
</dbReference>
<dbReference type="InterPro" id="IPR027417">
    <property type="entry name" value="P-loop_NTPase"/>
</dbReference>
<dbReference type="PROSITE" id="PS00211">
    <property type="entry name" value="ABC_TRANSPORTER_1"/>
    <property type="match status" value="1"/>
</dbReference>
<dbReference type="EMBL" id="CAJNIZ010045193">
    <property type="protein sequence ID" value="CAE7712960.1"/>
    <property type="molecule type" value="Genomic_DNA"/>
</dbReference>
<dbReference type="PANTHER" id="PTHR19211">
    <property type="entry name" value="ATP-BINDING TRANSPORT PROTEIN-RELATED"/>
    <property type="match status" value="1"/>
</dbReference>
<comment type="subcellular location">
    <subcellularLocation>
        <location evidence="1">Cytoplasm</location>
    </subcellularLocation>
</comment>
<accession>A0A812X9Q5</accession>
<dbReference type="PANTHER" id="PTHR19211:SF5">
    <property type="entry name" value="ELONGATION FACTOR 3A-RELATED"/>
    <property type="match status" value="1"/>
</dbReference>
<dbReference type="SMART" id="SM00382">
    <property type="entry name" value="AAA"/>
    <property type="match status" value="2"/>
</dbReference>
<dbReference type="Pfam" id="PF00005">
    <property type="entry name" value="ABC_tran"/>
    <property type="match status" value="2"/>
</dbReference>
<keyword evidence="8" id="KW-0648">Protein biosynthesis</keyword>
<feature type="domain" description="ABC transporter" evidence="9">
    <location>
        <begin position="98"/>
        <end position="318"/>
    </location>
</feature>
<dbReference type="UniPathway" id="UPA00345"/>
<dbReference type="Proteomes" id="UP000649617">
    <property type="component" value="Unassembled WGS sequence"/>
</dbReference>